<dbReference type="EMBL" id="JAYKXP010000013">
    <property type="protein sequence ID" value="KAK7051166.1"/>
    <property type="molecule type" value="Genomic_DNA"/>
</dbReference>
<evidence type="ECO:0000313" key="3">
    <source>
        <dbReference type="EMBL" id="KAK7051166.1"/>
    </source>
</evidence>
<feature type="compositionally biased region" description="Basic residues" evidence="1">
    <location>
        <begin position="358"/>
        <end position="367"/>
    </location>
</feature>
<feature type="compositionally biased region" description="Basic and acidic residues" evidence="1">
    <location>
        <begin position="477"/>
        <end position="491"/>
    </location>
</feature>
<evidence type="ECO:0000256" key="1">
    <source>
        <dbReference type="SAM" id="MobiDB-lite"/>
    </source>
</evidence>
<feature type="domain" description="CxC2-like cysteine cluster KDZ transposase-associated" evidence="2">
    <location>
        <begin position="608"/>
        <end position="707"/>
    </location>
</feature>
<feature type="region of interest" description="Disordered" evidence="1">
    <location>
        <begin position="1465"/>
        <end position="1517"/>
    </location>
</feature>
<feature type="compositionally biased region" description="Gly residues" evidence="1">
    <location>
        <begin position="368"/>
        <end position="400"/>
    </location>
</feature>
<dbReference type="InterPro" id="IPR041457">
    <property type="entry name" value="CxC2_KDZ-assoc"/>
</dbReference>
<feature type="region of interest" description="Disordered" evidence="1">
    <location>
        <begin position="347"/>
        <end position="421"/>
    </location>
</feature>
<accession>A0AAW0DIR7</accession>
<keyword evidence="4" id="KW-1185">Reference proteome</keyword>
<proteinExistence type="predicted"/>
<dbReference type="PANTHER" id="PTHR33096">
    <property type="entry name" value="CXC2 DOMAIN-CONTAINING PROTEIN"/>
    <property type="match status" value="1"/>
</dbReference>
<evidence type="ECO:0000313" key="4">
    <source>
        <dbReference type="Proteomes" id="UP001383192"/>
    </source>
</evidence>
<feature type="region of interest" description="Disordered" evidence="1">
    <location>
        <begin position="470"/>
        <end position="491"/>
    </location>
</feature>
<feature type="region of interest" description="Disordered" evidence="1">
    <location>
        <begin position="1291"/>
        <end position="1340"/>
    </location>
</feature>
<dbReference type="Proteomes" id="UP001383192">
    <property type="component" value="Unassembled WGS sequence"/>
</dbReference>
<dbReference type="Pfam" id="PF18758">
    <property type="entry name" value="KDZ"/>
    <property type="match status" value="1"/>
</dbReference>
<sequence length="1517" mass="172097">MDTFQVDIVFTKDTETHMLHLDITLSVPAIVTDYTLFWVFYVTSCIVPAVEGELFYNRERVDPTSNLPVNSNTSFKYVVEWKDNDDDVVVANPKALLERTTTTNYATPDLQDRLANFRKHLEKRDRQKQWLNVEGVMQTIRYNSCCIVDEDPARIETVENLKSIGSGCTAIHVLPHRRGNAYITRVTRKSPDQIVHIDDMRNGLLVWDTLHNFLGCSKANGPTTLPRCSFLCVPNKYLKREHIKYSNQPSDVKILANPNIKHTVQFHIFDPSLVEQNYHLKGEMICKPPRFWNGKLLREPEPHRYTKRVPPVIWDHHYASTILALLYYEGGGAYYNNADDGAMQYTEMEDSTEDESKKKARGRRRSRGGGGKGQGGGRSGGGGGGGRSGGGDGRGGGRSGSGKDTKQDEDEDFYERSNSCVPSQQVEDLLDKIWNLSSLARDRREYPTSLSAHGQPESEPISTEEISLTNSTFQPGDFDHDHNDSHKRARQEAYHLSTTASAQCQLVVIWHTKAASSVNLDFKTLVDDLAEDLSINETEEKDGGMKRKDTTMLEWLALRSEYLDVMMSWKVDTSWNFVILGCLLQEHRFRPLDMIQKWNGRFFEHVSLHSLGLIVQLGHPDGGSCVGPISSPSNFTVIHTNGFHRVRVQYCGCYQLLRHGWFPATFKAPQTCLTIRLLENFHAMTLTGKISAYDYYRALEKLTDHTGGFSLKNRYESFRRVTRQYRHLKMLKRGGRGNAKVISVAHTSSGELALRCPACPHVGVNLPEGWESETMNKFKYTMFLAVDACFRLKRKLVSSEASDPALGSGWAYMVEDEPYRQYLLERTNESEMSTCSGLAALDHANSRNARGNYASSGVALGCCARHEIVQPNGVGDLQRGERYCNVDWIIASLLRYHGKALKICLSYDICCQYCKKFVERISTLPLNLRPAAVRRFMYVIPKLHIYGHTLSCQLRYSLNLTPGVGRTDGEGIERNWAGQGPIATSTMEMGPGHRHDTLDDHWAHWNWEKIIGLGRLLLRRRRLALKWKKKQQQVFEIFTENQPTMVPKWKQMVNDFEHDNTKPNPYQLPISDQNIQKVRDELAQEDTRIIFSNIDQQVTSSETGEFLLLAMEMEERQRQLQEDIRLKGTGSTSKQVSNITDKRTRLRRLLSTFEAKQNIHMPIVVALRTAAAANPLEPETVPLYFPSQLTPSQVATCPGRNLSMIERRLRDAQSADSVAATELQRHACKASGQLRRSNDIINTNESKIRLHTQRYRDARAALCALCEREGLQVGWRELKKSDIRCMGDSEDMAIGNPRKGRGQATREHAQTIMGQGSRVGSDDDSEDDETPAQAMDRWRKKRDRLIKQTGQGTKTTSWIWLAADGGGFSSDEALHAGLRVEWATSYARMNRWIEECILIEEEMRRTLASLRWTASQWQQRAATGIEGRDAYAFRQASIYESLAYRFETMWSKHDVEQADVEDDDANDLLDADDDPIELPGQDFDEEAEEEEGDAERLPNDDSDASDTEGVVDLCGSE</sequence>
<evidence type="ECO:0000259" key="2">
    <source>
        <dbReference type="Pfam" id="PF18803"/>
    </source>
</evidence>
<dbReference type="Pfam" id="PF18803">
    <property type="entry name" value="CxC2"/>
    <property type="match status" value="1"/>
</dbReference>
<feature type="compositionally biased region" description="Acidic residues" evidence="1">
    <location>
        <begin position="1465"/>
        <end position="1493"/>
    </location>
</feature>
<comment type="caution">
    <text evidence="3">The sequence shown here is derived from an EMBL/GenBank/DDBJ whole genome shotgun (WGS) entry which is preliminary data.</text>
</comment>
<gene>
    <name evidence="3" type="ORF">VNI00_004666</name>
</gene>
<reference evidence="3 4" key="1">
    <citation type="submission" date="2024-01" db="EMBL/GenBank/DDBJ databases">
        <title>A draft genome for a cacao thread blight-causing isolate of Paramarasmius palmivorus.</title>
        <authorList>
            <person name="Baruah I.K."/>
            <person name="Bukari Y."/>
            <person name="Amoako-Attah I."/>
            <person name="Meinhardt L.W."/>
            <person name="Bailey B.A."/>
            <person name="Cohen S.P."/>
        </authorList>
    </citation>
    <scope>NUCLEOTIDE SEQUENCE [LARGE SCALE GENOMIC DNA]</scope>
    <source>
        <strain evidence="3 4">GH-12</strain>
    </source>
</reference>
<dbReference type="InterPro" id="IPR040521">
    <property type="entry name" value="KDZ"/>
</dbReference>
<name>A0AAW0DIR7_9AGAR</name>
<organism evidence="3 4">
    <name type="scientific">Paramarasmius palmivorus</name>
    <dbReference type="NCBI Taxonomy" id="297713"/>
    <lineage>
        <taxon>Eukaryota</taxon>
        <taxon>Fungi</taxon>
        <taxon>Dikarya</taxon>
        <taxon>Basidiomycota</taxon>
        <taxon>Agaricomycotina</taxon>
        <taxon>Agaricomycetes</taxon>
        <taxon>Agaricomycetidae</taxon>
        <taxon>Agaricales</taxon>
        <taxon>Marasmiineae</taxon>
        <taxon>Marasmiaceae</taxon>
        <taxon>Paramarasmius</taxon>
    </lineage>
</organism>
<dbReference type="PANTHER" id="PTHR33096:SF1">
    <property type="entry name" value="CXC1-LIKE CYSTEINE CLUSTER ASSOCIATED WITH KDZ TRANSPOSASES DOMAIN-CONTAINING PROTEIN"/>
    <property type="match status" value="1"/>
</dbReference>
<protein>
    <recommendedName>
        <fullName evidence="2">CxC2-like cysteine cluster KDZ transposase-associated domain-containing protein</fullName>
    </recommendedName>
</protein>